<comment type="similarity">
    <text evidence="4 14">Belongs to the cytochrome P450 family.</text>
</comment>
<keyword evidence="6 13" id="KW-0479">Metal-binding</keyword>
<evidence type="ECO:0000256" key="14">
    <source>
        <dbReference type="RuleBase" id="RU000461"/>
    </source>
</evidence>
<dbReference type="Pfam" id="PF00067">
    <property type="entry name" value="p450"/>
    <property type="match status" value="1"/>
</dbReference>
<keyword evidence="8" id="KW-0492">Microsome</keyword>
<comment type="cofactor">
    <cofactor evidence="1 13">
        <name>heme</name>
        <dbReference type="ChEBI" id="CHEBI:30413"/>
    </cofactor>
</comment>
<evidence type="ECO:0000256" key="13">
    <source>
        <dbReference type="PIRSR" id="PIRSR602401-1"/>
    </source>
</evidence>
<feature type="transmembrane region" description="Helical" evidence="15">
    <location>
        <begin position="310"/>
        <end position="337"/>
    </location>
</feature>
<evidence type="ECO:0000313" key="16">
    <source>
        <dbReference type="EMBL" id="AOG21083.1"/>
    </source>
</evidence>
<dbReference type="GO" id="GO:0005506">
    <property type="term" value="F:iron ion binding"/>
    <property type="evidence" value="ECO:0007669"/>
    <property type="project" value="InterPro"/>
</dbReference>
<evidence type="ECO:0000256" key="8">
    <source>
        <dbReference type="ARBA" id="ARBA00022848"/>
    </source>
</evidence>
<evidence type="ECO:0000256" key="2">
    <source>
        <dbReference type="ARBA" id="ARBA00004174"/>
    </source>
</evidence>
<evidence type="ECO:0000256" key="7">
    <source>
        <dbReference type="ARBA" id="ARBA00022824"/>
    </source>
</evidence>
<sequence length="524" mass="59287">MLSDYWTVWSSLALGALVLAAFRWFRYHTHFSSRGVPCVSPLPFVGNMLNMVLGRKAVTDIVADLYSRLEPHPYAGVYNFTMPLLMVRDPEIIRAVTVKDFDHFTDHVGFTTSSKANPLLKKMLFSLNGKEWHDMRATLSPAFTSMKMKNMFVLMTEIGQQLVDYLSKETAKCEDKTLTLELKNFFTRLTNDIIATTAFGIKVDSLSDPDNQFYSMGRSLTNIRPIVGMGYMISPKLMEFLGIPFFDQKTVGFFKSIVSNTIAMREKQGIVRHDMIHLLMQARRGELSSQDAQKNGVVETKGRQLSEDDIAAQAMLFFFGGFDTVATLLMFLGYLLATHEEVQQRLQQEVDQLMDQSGGQPSYEQVMGCQYLDMVISETLRMYAPGAALDRKCVRPYQLPATADGPGFELQPGEGVWVPVHGIHHDPKYFENPDRFDPERFSPENKHLIKPFTYYPFGSGPRVCIAQRFALMESKVVMTYLLSQFSFQVVEKTPVPLEIQPNNFSIGVKGGAWVGIRRRSSVPA</sequence>
<dbReference type="InterPro" id="IPR050476">
    <property type="entry name" value="Insect_CytP450_Detox"/>
</dbReference>
<evidence type="ECO:0000256" key="1">
    <source>
        <dbReference type="ARBA" id="ARBA00001971"/>
    </source>
</evidence>
<dbReference type="SUPFAM" id="SSF48264">
    <property type="entry name" value="Cytochrome P450"/>
    <property type="match status" value="1"/>
</dbReference>
<evidence type="ECO:0000256" key="12">
    <source>
        <dbReference type="ARBA" id="ARBA00023136"/>
    </source>
</evidence>
<keyword evidence="12 15" id="KW-0472">Membrane</keyword>
<proteinExistence type="evidence at transcript level"/>
<feature type="binding site" description="axial binding residue" evidence="13">
    <location>
        <position position="464"/>
    </location>
    <ligand>
        <name>heme</name>
        <dbReference type="ChEBI" id="CHEBI:30413"/>
    </ligand>
    <ligandPart>
        <name>Fe</name>
        <dbReference type="ChEBI" id="CHEBI:18248"/>
    </ligandPart>
</feature>
<dbReference type="CDD" id="cd11056">
    <property type="entry name" value="CYP6-like"/>
    <property type="match status" value="1"/>
</dbReference>
<evidence type="ECO:0000256" key="6">
    <source>
        <dbReference type="ARBA" id="ARBA00022723"/>
    </source>
</evidence>
<dbReference type="EMBL" id="KT716446">
    <property type="protein sequence ID" value="AOG21083.1"/>
    <property type="molecule type" value="mRNA"/>
</dbReference>
<reference evidence="16" key="1">
    <citation type="submission" date="2015-09" db="EMBL/GenBank/DDBJ databases">
        <authorList>
            <person name="Zhu W."/>
        </authorList>
    </citation>
    <scope>NUCLEOTIDE SEQUENCE</scope>
</reference>
<dbReference type="GO" id="GO:0033780">
    <property type="term" value="F:taurochenodeoxycholate 6alpha-hydroxylase activity"/>
    <property type="evidence" value="ECO:0007669"/>
    <property type="project" value="UniProtKB-EC"/>
</dbReference>
<dbReference type="InterPro" id="IPR001128">
    <property type="entry name" value="Cyt_P450"/>
</dbReference>
<dbReference type="GO" id="GO:0005789">
    <property type="term" value="C:endoplasmic reticulum membrane"/>
    <property type="evidence" value="ECO:0007669"/>
    <property type="project" value="UniProtKB-SubCell"/>
</dbReference>
<evidence type="ECO:0000256" key="4">
    <source>
        <dbReference type="ARBA" id="ARBA00010617"/>
    </source>
</evidence>
<evidence type="ECO:0000256" key="5">
    <source>
        <dbReference type="ARBA" id="ARBA00022617"/>
    </source>
</evidence>
<dbReference type="InterPro" id="IPR036396">
    <property type="entry name" value="Cyt_P450_sf"/>
</dbReference>
<accession>A0A5A4CZ14</accession>
<dbReference type="Gene3D" id="1.10.630.10">
    <property type="entry name" value="Cytochrome P450"/>
    <property type="match status" value="1"/>
</dbReference>
<organism evidence="16">
    <name type="scientific">Locusta migratoria manilensis</name>
    <name type="common">Oriental migratory locust</name>
    <dbReference type="NCBI Taxonomy" id="229990"/>
    <lineage>
        <taxon>Eukaryota</taxon>
        <taxon>Metazoa</taxon>
        <taxon>Ecdysozoa</taxon>
        <taxon>Arthropoda</taxon>
        <taxon>Hexapoda</taxon>
        <taxon>Insecta</taxon>
        <taxon>Pterygota</taxon>
        <taxon>Neoptera</taxon>
        <taxon>Polyneoptera</taxon>
        <taxon>Orthoptera</taxon>
        <taxon>Caelifera</taxon>
        <taxon>Acrididea</taxon>
        <taxon>Acridomorpha</taxon>
        <taxon>Acridoidea</taxon>
        <taxon>Acrididae</taxon>
        <taxon>Oedipodinae</taxon>
        <taxon>Locusta</taxon>
    </lineage>
</organism>
<protein>
    <submittedName>
        <fullName evidence="16">Cytochrome P450 9A3</fullName>
        <ecNumber evidence="16">1.14.14.57</ecNumber>
    </submittedName>
</protein>
<dbReference type="PANTHER" id="PTHR24292">
    <property type="entry name" value="CYTOCHROME P450"/>
    <property type="match status" value="1"/>
</dbReference>
<keyword evidence="15" id="KW-0812">Transmembrane</keyword>
<gene>
    <name evidence="16" type="primary">CYP9A3</name>
</gene>
<keyword evidence="10 13" id="KW-0408">Iron</keyword>
<keyword evidence="5 13" id="KW-0349">Heme</keyword>
<evidence type="ECO:0000256" key="10">
    <source>
        <dbReference type="ARBA" id="ARBA00023004"/>
    </source>
</evidence>
<keyword evidence="7" id="KW-0256">Endoplasmic reticulum</keyword>
<evidence type="ECO:0000256" key="15">
    <source>
        <dbReference type="SAM" id="Phobius"/>
    </source>
</evidence>
<keyword evidence="9 14" id="KW-0560">Oxidoreductase</keyword>
<dbReference type="PRINTS" id="PR00463">
    <property type="entry name" value="EP450I"/>
</dbReference>
<dbReference type="AlphaFoldDB" id="A0A5A4CZ14"/>
<evidence type="ECO:0000256" key="9">
    <source>
        <dbReference type="ARBA" id="ARBA00023002"/>
    </source>
</evidence>
<dbReference type="PRINTS" id="PR00385">
    <property type="entry name" value="P450"/>
</dbReference>
<dbReference type="PANTHER" id="PTHR24292:SF54">
    <property type="entry name" value="CYP9F3-RELATED"/>
    <property type="match status" value="1"/>
</dbReference>
<keyword evidence="11 14" id="KW-0503">Monooxygenase</keyword>
<evidence type="ECO:0000256" key="3">
    <source>
        <dbReference type="ARBA" id="ARBA00004406"/>
    </source>
</evidence>
<evidence type="ECO:0000256" key="11">
    <source>
        <dbReference type="ARBA" id="ARBA00023033"/>
    </source>
</evidence>
<dbReference type="InterPro" id="IPR002401">
    <property type="entry name" value="Cyt_P450_E_grp-I"/>
</dbReference>
<dbReference type="GO" id="GO:0020037">
    <property type="term" value="F:heme binding"/>
    <property type="evidence" value="ECO:0007669"/>
    <property type="project" value="InterPro"/>
</dbReference>
<dbReference type="PROSITE" id="PS00086">
    <property type="entry name" value="CYTOCHROME_P450"/>
    <property type="match status" value="1"/>
</dbReference>
<dbReference type="EC" id="1.14.14.57" evidence="16"/>
<comment type="subcellular location">
    <subcellularLocation>
        <location evidence="3">Endoplasmic reticulum membrane</location>
        <topology evidence="3">Peripheral membrane protein</topology>
    </subcellularLocation>
    <subcellularLocation>
        <location evidence="2">Microsome membrane</location>
        <topology evidence="2">Peripheral membrane protein</topology>
    </subcellularLocation>
</comment>
<name>A0A5A4CZ14_LOCMI</name>
<dbReference type="FunFam" id="1.10.630.10:FF:000042">
    <property type="entry name" value="Cytochrome P450"/>
    <property type="match status" value="1"/>
</dbReference>
<feature type="transmembrane region" description="Helical" evidence="15">
    <location>
        <begin position="6"/>
        <end position="25"/>
    </location>
</feature>
<keyword evidence="15" id="KW-1133">Transmembrane helix</keyword>
<dbReference type="InterPro" id="IPR017972">
    <property type="entry name" value="Cyt_P450_CS"/>
</dbReference>